<feature type="region of interest" description="Disordered" evidence="1">
    <location>
        <begin position="1"/>
        <end position="20"/>
    </location>
</feature>
<dbReference type="EnsemblPlants" id="MELO3C032411.2.1">
    <property type="protein sequence ID" value="MELO3C032411.2.1"/>
    <property type="gene ID" value="MELO3C032411.2"/>
</dbReference>
<accession>A0A9I9EEI4</accession>
<evidence type="ECO:0000313" key="2">
    <source>
        <dbReference type="EnsemblPlants" id="MELO3C032411.2.1"/>
    </source>
</evidence>
<dbReference type="AlphaFoldDB" id="A0A9I9EEI4"/>
<reference evidence="2" key="1">
    <citation type="submission" date="2023-03" db="UniProtKB">
        <authorList>
            <consortium name="EnsemblPlants"/>
        </authorList>
    </citation>
    <scope>IDENTIFICATION</scope>
</reference>
<proteinExistence type="predicted"/>
<name>A0A9I9EEI4_CUCME</name>
<evidence type="ECO:0000256" key="1">
    <source>
        <dbReference type="SAM" id="MobiDB-lite"/>
    </source>
</evidence>
<sequence length="82" mass="9375">MRSSLSNRTLNIPLGRDSTTDPSWLNFCSEVSFFGDLAMRAKPGGAWEGVWRNWEVGKEIETTERWDLTGGKRRVDGGRKWD</sequence>
<dbReference type="Gramene" id="MELO3C032411.2.1">
    <property type="protein sequence ID" value="MELO3C032411.2.1"/>
    <property type="gene ID" value="MELO3C032411.2"/>
</dbReference>
<organism evidence="2">
    <name type="scientific">Cucumis melo</name>
    <name type="common">Muskmelon</name>
    <dbReference type="NCBI Taxonomy" id="3656"/>
    <lineage>
        <taxon>Eukaryota</taxon>
        <taxon>Viridiplantae</taxon>
        <taxon>Streptophyta</taxon>
        <taxon>Embryophyta</taxon>
        <taxon>Tracheophyta</taxon>
        <taxon>Spermatophyta</taxon>
        <taxon>Magnoliopsida</taxon>
        <taxon>eudicotyledons</taxon>
        <taxon>Gunneridae</taxon>
        <taxon>Pentapetalae</taxon>
        <taxon>rosids</taxon>
        <taxon>fabids</taxon>
        <taxon>Cucurbitales</taxon>
        <taxon>Cucurbitaceae</taxon>
        <taxon>Benincaseae</taxon>
        <taxon>Cucumis</taxon>
    </lineage>
</organism>
<protein>
    <submittedName>
        <fullName evidence="2">Uncharacterized protein</fullName>
    </submittedName>
</protein>
<feature type="compositionally biased region" description="Polar residues" evidence="1">
    <location>
        <begin position="1"/>
        <end position="10"/>
    </location>
</feature>